<evidence type="ECO:0000259" key="1">
    <source>
        <dbReference type="Pfam" id="PF01636"/>
    </source>
</evidence>
<sequence length="331" mass="35711">MSESTEPIRSHGVRITWDDLPERVRAWVTQELGEVTEVAPQQGGFSPGTADRVHGTRGSAFVKAVGESLNARTPDLVAREIAVLDHLPPYAAAPLLLSSLDERIEGERWVALLVEDIPGRHPQTPWVGPELDATLEALSSLVSEPLARTIELPRLEEDIAGDLSCWPHLAADPPHDLDPWVRDNLDRLVAVAADAPGRLRGDHLVHTDIRADNLLVTGVGSSPGAAGSGPDTGQVRVVDWPFASRGAPWFDTLTLLLNLRLLGGPDPTAYEGRLTDLGATREDIDAVLVALCGYFLHASRLAPPTGLPTLRAFQRAHAVASLAWVRERLAP</sequence>
<dbReference type="Proteomes" id="UP001056455">
    <property type="component" value="Chromosome"/>
</dbReference>
<reference evidence="2" key="1">
    <citation type="submission" date="2022-06" db="EMBL/GenBank/DDBJ databases">
        <title>Ornithinimicrobium HY1793.</title>
        <authorList>
            <person name="Huang Y."/>
        </authorList>
    </citation>
    <scope>NUCLEOTIDE SEQUENCE</scope>
    <source>
        <strain evidence="2">HY1793</strain>
    </source>
</reference>
<gene>
    <name evidence="2" type="ORF">NF556_12110</name>
</gene>
<name>A0ABY4YNW9_9MICO</name>
<accession>A0ABY4YNW9</accession>
<organism evidence="2 3">
    <name type="scientific">Ornithinimicrobium faecis</name>
    <dbReference type="NCBI Taxonomy" id="2934158"/>
    <lineage>
        <taxon>Bacteria</taxon>
        <taxon>Bacillati</taxon>
        <taxon>Actinomycetota</taxon>
        <taxon>Actinomycetes</taxon>
        <taxon>Micrococcales</taxon>
        <taxon>Ornithinimicrobiaceae</taxon>
        <taxon>Ornithinimicrobium</taxon>
    </lineage>
</organism>
<keyword evidence="3" id="KW-1185">Reference proteome</keyword>
<dbReference type="EMBL" id="CP099489">
    <property type="protein sequence ID" value="USQ78389.1"/>
    <property type="molecule type" value="Genomic_DNA"/>
</dbReference>
<feature type="domain" description="Aminoglycoside phosphotransferase" evidence="1">
    <location>
        <begin position="44"/>
        <end position="278"/>
    </location>
</feature>
<evidence type="ECO:0000313" key="2">
    <source>
        <dbReference type="EMBL" id="USQ78389.1"/>
    </source>
</evidence>
<dbReference type="RefSeq" id="WP_252591187.1">
    <property type="nucleotide sequence ID" value="NZ_CP099489.1"/>
</dbReference>
<dbReference type="InterPro" id="IPR002575">
    <property type="entry name" value="Aminoglycoside_PTrfase"/>
</dbReference>
<dbReference type="SUPFAM" id="SSF56112">
    <property type="entry name" value="Protein kinase-like (PK-like)"/>
    <property type="match status" value="1"/>
</dbReference>
<dbReference type="InterPro" id="IPR011009">
    <property type="entry name" value="Kinase-like_dom_sf"/>
</dbReference>
<dbReference type="Pfam" id="PF01636">
    <property type="entry name" value="APH"/>
    <property type="match status" value="1"/>
</dbReference>
<protein>
    <submittedName>
        <fullName evidence="2">Aminoglycoside phosphotransferase family protein</fullName>
    </submittedName>
</protein>
<dbReference type="Gene3D" id="3.90.1200.10">
    <property type="match status" value="1"/>
</dbReference>
<proteinExistence type="predicted"/>
<evidence type="ECO:0000313" key="3">
    <source>
        <dbReference type="Proteomes" id="UP001056455"/>
    </source>
</evidence>